<comment type="caution">
    <text evidence="1">The sequence shown here is derived from an EMBL/GenBank/DDBJ whole genome shotgun (WGS) entry which is preliminary data.</text>
</comment>
<evidence type="ECO:0000313" key="2">
    <source>
        <dbReference type="Proteomes" id="UP000826188"/>
    </source>
</evidence>
<gene>
    <name evidence="1" type="ORF">KYK14_01860</name>
</gene>
<organism evidence="1 2">
    <name type="scientific">Hymenobacter profundi</name>
    <dbReference type="NCBI Taxonomy" id="1982110"/>
    <lineage>
        <taxon>Bacteria</taxon>
        <taxon>Pseudomonadati</taxon>
        <taxon>Bacteroidota</taxon>
        <taxon>Cytophagia</taxon>
        <taxon>Cytophagales</taxon>
        <taxon>Hymenobacteraceae</taxon>
        <taxon>Hymenobacter</taxon>
    </lineage>
</organism>
<dbReference type="EMBL" id="JAHWGL010000003">
    <property type="protein sequence ID" value="MBW3127283.1"/>
    <property type="molecule type" value="Genomic_DNA"/>
</dbReference>
<accession>A0ABS6WUN0</accession>
<keyword evidence="2" id="KW-1185">Reference proteome</keyword>
<dbReference type="RefSeq" id="WP_219156464.1">
    <property type="nucleotide sequence ID" value="NZ_JAHWGL010000003.1"/>
</dbReference>
<reference evidence="1 2" key="1">
    <citation type="submission" date="2021-07" db="EMBL/GenBank/DDBJ databases">
        <title>Hymenobacter profundi sp. nov., isolated from deep-sea water.</title>
        <authorList>
            <person name="Kim M.K."/>
        </authorList>
    </citation>
    <scope>NUCLEOTIDE SEQUENCE [LARGE SCALE GENOMIC DNA]</scope>
    <source>
        <strain evidence="1 2">M2</strain>
    </source>
</reference>
<evidence type="ECO:0000313" key="1">
    <source>
        <dbReference type="EMBL" id="MBW3127283.1"/>
    </source>
</evidence>
<sequence length="152" mass="15791">MLPRQTFCGAGLIVRWEEARVAGRRGVVREVGSRWRRGGGLVWGARAARGFFRPRAARARCGGRASGLCRKVTGAAVVSGRWGEAGRPERGAAGERGRGAVGGCCPWRPRGRAGLGSGGWPTNGRRAVALDEATGATTVSAGGWVEAGPVPE</sequence>
<protein>
    <submittedName>
        <fullName evidence="1">Uncharacterized protein</fullName>
    </submittedName>
</protein>
<proteinExistence type="predicted"/>
<name>A0ABS6WUN0_9BACT</name>
<dbReference type="Proteomes" id="UP000826188">
    <property type="component" value="Unassembled WGS sequence"/>
</dbReference>